<proteinExistence type="predicted"/>
<dbReference type="EMBL" id="KI394358">
    <property type="protein sequence ID" value="ERN03518.1"/>
    <property type="molecule type" value="Genomic_DNA"/>
</dbReference>
<name>W1P6G2_AMBTC</name>
<protein>
    <submittedName>
        <fullName evidence="1">Uncharacterized protein</fullName>
    </submittedName>
</protein>
<dbReference type="Gramene" id="ERN03518">
    <property type="protein sequence ID" value="ERN03518"/>
    <property type="gene ID" value="AMTR_s00003p00270620"/>
</dbReference>
<sequence length="136" mass="15030">MEDAFMHYVGGLNLLSHDLSGENSGLGHIGKGATRVSKGNVAAVEKSEMVSEAKCFNKFRGVCRENSKMGSKERQSDKFKRVCGENSEMHAVNKTSKDLRTSKTERIQLGRKFQTAISFHNCEFAESLIPLADMQG</sequence>
<evidence type="ECO:0000313" key="1">
    <source>
        <dbReference type="EMBL" id="ERN03518.1"/>
    </source>
</evidence>
<keyword evidence="2" id="KW-1185">Reference proteome</keyword>
<dbReference type="AlphaFoldDB" id="W1P6G2"/>
<organism evidence="1 2">
    <name type="scientific">Amborella trichopoda</name>
    <dbReference type="NCBI Taxonomy" id="13333"/>
    <lineage>
        <taxon>Eukaryota</taxon>
        <taxon>Viridiplantae</taxon>
        <taxon>Streptophyta</taxon>
        <taxon>Embryophyta</taxon>
        <taxon>Tracheophyta</taxon>
        <taxon>Spermatophyta</taxon>
        <taxon>Magnoliopsida</taxon>
        <taxon>Amborellales</taxon>
        <taxon>Amborellaceae</taxon>
        <taxon>Amborella</taxon>
    </lineage>
</organism>
<gene>
    <name evidence="1" type="ORF">AMTR_s00003p00270620</name>
</gene>
<reference evidence="2" key="1">
    <citation type="journal article" date="2013" name="Science">
        <title>The Amborella genome and the evolution of flowering plants.</title>
        <authorList>
            <consortium name="Amborella Genome Project"/>
        </authorList>
    </citation>
    <scope>NUCLEOTIDE SEQUENCE [LARGE SCALE GENOMIC DNA]</scope>
</reference>
<dbReference type="HOGENOM" id="CLU_1878189_0_0_1"/>
<dbReference type="Proteomes" id="UP000017836">
    <property type="component" value="Unassembled WGS sequence"/>
</dbReference>
<evidence type="ECO:0000313" key="2">
    <source>
        <dbReference type="Proteomes" id="UP000017836"/>
    </source>
</evidence>
<accession>W1P6G2</accession>